<protein>
    <recommendedName>
        <fullName evidence="4">VWA domain-containing protein</fullName>
    </recommendedName>
</protein>
<dbReference type="OrthoDB" id="9763076at2"/>
<keyword evidence="1" id="KW-1133">Transmembrane helix</keyword>
<dbReference type="Proteomes" id="UP000199595">
    <property type="component" value="Unassembled WGS sequence"/>
</dbReference>
<dbReference type="InterPro" id="IPR036465">
    <property type="entry name" value="vWFA_dom_sf"/>
</dbReference>
<dbReference type="SUPFAM" id="SSF53300">
    <property type="entry name" value="vWA-like"/>
    <property type="match status" value="1"/>
</dbReference>
<feature type="transmembrane region" description="Helical" evidence="1">
    <location>
        <begin position="6"/>
        <end position="24"/>
    </location>
</feature>
<feature type="transmembrane region" description="Helical" evidence="1">
    <location>
        <begin position="33"/>
        <end position="51"/>
    </location>
</feature>
<organism evidence="2 3">
    <name type="scientific">Lutibacter oricola</name>
    <dbReference type="NCBI Taxonomy" id="762486"/>
    <lineage>
        <taxon>Bacteria</taxon>
        <taxon>Pseudomonadati</taxon>
        <taxon>Bacteroidota</taxon>
        <taxon>Flavobacteriia</taxon>
        <taxon>Flavobacteriales</taxon>
        <taxon>Flavobacteriaceae</taxon>
        <taxon>Lutibacter</taxon>
    </lineage>
</organism>
<keyword evidence="3" id="KW-1185">Reference proteome</keyword>
<dbReference type="STRING" id="762486.SAMN05444411_102517"/>
<accession>A0A1H2XMS0</accession>
<dbReference type="PANTHER" id="PTHR37947:SF1">
    <property type="entry name" value="BLL2462 PROTEIN"/>
    <property type="match status" value="1"/>
</dbReference>
<dbReference type="EMBL" id="FNNJ01000002">
    <property type="protein sequence ID" value="SDW94137.1"/>
    <property type="molecule type" value="Genomic_DNA"/>
</dbReference>
<reference evidence="2 3" key="1">
    <citation type="submission" date="2016-10" db="EMBL/GenBank/DDBJ databases">
        <authorList>
            <person name="de Groot N.N."/>
        </authorList>
    </citation>
    <scope>NUCLEOTIDE SEQUENCE [LARGE SCALE GENOMIC DNA]</scope>
    <source>
        <strain evidence="2 3">DSM 24956</strain>
    </source>
</reference>
<keyword evidence="1" id="KW-0472">Membrane</keyword>
<keyword evidence="1" id="KW-0812">Transmembrane</keyword>
<name>A0A1H2XMS0_9FLAO</name>
<gene>
    <name evidence="2" type="ORF">SAMN05444411_102517</name>
</gene>
<dbReference type="RefSeq" id="WP_090121717.1">
    <property type="nucleotide sequence ID" value="NZ_FNNJ01000002.1"/>
</dbReference>
<evidence type="ECO:0008006" key="4">
    <source>
        <dbReference type="Google" id="ProtNLM"/>
    </source>
</evidence>
<proteinExistence type="predicted"/>
<evidence type="ECO:0000313" key="2">
    <source>
        <dbReference type="EMBL" id="SDW94137.1"/>
    </source>
</evidence>
<dbReference type="AlphaFoldDB" id="A0A1H2XMS0"/>
<dbReference type="PANTHER" id="PTHR37947">
    <property type="entry name" value="BLL2462 PROTEIN"/>
    <property type="match status" value="1"/>
</dbReference>
<sequence length="672" mass="78312">MYNVLYIVLIAVIALLLAFFQYLYKNRKTTSNVFLFLLRFSTLFLVFLLLFNPSIKKQKIETIKPNLSISVDQSKSIKHLKQESNVRSFVELLKANKQLNEKFNVRYYSFGSNFKELDSLSFSENQTNLFKPINEFSKLYKKQNNPVLLITDGNQTIGNSIEFSNYKSPVYALVVGDTTKLQDIYIHQINANKQTYINNKVQVELFINYEGNKDVSKKLTISYKGKNIFSKTLHFSKENNVHIESLFVTASEKGNQYYNARIETLENEKNTSNNSKSFSINVIEEKMKILLLSSIVHPDLGMFKKSIESNKQREVVIKNIKEFKEDLSNYQLVILNQPTKEFETVFNSIKSKELNYFVITGLQTDWEFLNKIQSNFYKEAISKSELYKANFNKDYSSFLNTDIGFSKFSPIEDKFGKIIVNTKVNTIAFQKIGSFETKNPLLATIEGTRNRVGVLFGENSWRWRMQSFLENKSFQPFDDFMSSLILYMSSNKRNNRLQVNLSSIYYANEVLKISSIYLDENLNFDPRAKLWLQIDNKELKSSEKTPFSLQNNSFKAELENLKPGEYSYTVSVENQSIKKYGSFKVEPFEIEQQKENANDKALKYLAHNTKGSVFYNTQEQLVIDTLLKNEDFKSIQKSSIEKTPLINWKWLLVLIVLLLSVEWFARKYYGKI</sequence>
<evidence type="ECO:0000313" key="3">
    <source>
        <dbReference type="Proteomes" id="UP000199595"/>
    </source>
</evidence>
<evidence type="ECO:0000256" key="1">
    <source>
        <dbReference type="SAM" id="Phobius"/>
    </source>
</evidence>